<feature type="chain" id="PRO_5011775650" evidence="2">
    <location>
        <begin position="28"/>
        <end position="68"/>
    </location>
</feature>
<keyword evidence="1" id="KW-0472">Membrane</keyword>
<sequence>MRNFKVLTRSLGAAAATGLLMAQQAYAALPAEAEAEMSSSKADAIALGGLVLVVLIAIAAFKYIRKAL</sequence>
<proteinExistence type="predicted"/>
<feature type="signal peptide" evidence="2">
    <location>
        <begin position="1"/>
        <end position="27"/>
    </location>
</feature>
<dbReference type="Proteomes" id="UP000198606">
    <property type="component" value="Unassembled WGS sequence"/>
</dbReference>
<dbReference type="Pfam" id="PF05356">
    <property type="entry name" value="Phage_Coat_B"/>
    <property type="match status" value="1"/>
</dbReference>
<feature type="transmembrane region" description="Helical" evidence="1">
    <location>
        <begin position="43"/>
        <end position="64"/>
    </location>
</feature>
<organism evidence="3 4">
    <name type="scientific">Phytopseudomonas flavescens</name>
    <dbReference type="NCBI Taxonomy" id="29435"/>
    <lineage>
        <taxon>Bacteria</taxon>
        <taxon>Pseudomonadati</taxon>
        <taxon>Pseudomonadota</taxon>
        <taxon>Gammaproteobacteria</taxon>
        <taxon>Pseudomonadales</taxon>
        <taxon>Pseudomonadaceae</taxon>
        <taxon>Phytopseudomonas</taxon>
    </lineage>
</organism>
<keyword evidence="3" id="KW-0946">Virion</keyword>
<reference evidence="3 4" key="1">
    <citation type="submission" date="2016-10" db="EMBL/GenBank/DDBJ databases">
        <authorList>
            <person name="de Groot N.N."/>
        </authorList>
    </citation>
    <scope>NUCLEOTIDE SEQUENCE [LARGE SCALE GENOMIC DNA]</scope>
    <source>
        <strain evidence="3 4">LMG 18387</strain>
    </source>
</reference>
<accession>A0A1G7ZNH0</accession>
<dbReference type="STRING" id="29435.SAMN05216588_102415"/>
<evidence type="ECO:0000313" key="4">
    <source>
        <dbReference type="Proteomes" id="UP000198606"/>
    </source>
</evidence>
<name>A0A1G7ZNH0_9GAMM</name>
<dbReference type="AlphaFoldDB" id="A0A1G7ZNH0"/>
<dbReference type="InterPro" id="IPR008020">
    <property type="entry name" value="G8P"/>
</dbReference>
<protein>
    <submittedName>
        <fullName evidence="3">Bacteriophage coat protein B</fullName>
    </submittedName>
</protein>
<keyword evidence="1" id="KW-1133">Transmembrane helix</keyword>
<gene>
    <name evidence="3" type="ORF">SAMN05216588_102415</name>
</gene>
<keyword evidence="1" id="KW-0812">Transmembrane</keyword>
<evidence type="ECO:0000256" key="2">
    <source>
        <dbReference type="SAM" id="SignalP"/>
    </source>
</evidence>
<evidence type="ECO:0000313" key="3">
    <source>
        <dbReference type="EMBL" id="SDH10199.1"/>
    </source>
</evidence>
<dbReference type="RefSeq" id="WP_084303123.1">
    <property type="nucleotide sequence ID" value="NZ_FNDG01000002.1"/>
</dbReference>
<dbReference type="EMBL" id="FNDG01000002">
    <property type="protein sequence ID" value="SDH10199.1"/>
    <property type="molecule type" value="Genomic_DNA"/>
</dbReference>
<keyword evidence="3" id="KW-0167">Capsid protein</keyword>
<evidence type="ECO:0000256" key="1">
    <source>
        <dbReference type="SAM" id="Phobius"/>
    </source>
</evidence>
<keyword evidence="2" id="KW-0732">Signal</keyword>